<dbReference type="FunFam" id="2.60.40.1180:FF:000007">
    <property type="entry name" value="Sucrose isomerase"/>
    <property type="match status" value="1"/>
</dbReference>
<dbReference type="SMART" id="SM00642">
    <property type="entry name" value="Aamy"/>
    <property type="match status" value="1"/>
</dbReference>
<dbReference type="Gene3D" id="2.60.40.1180">
    <property type="entry name" value="Golgi alpha-mannosidase II"/>
    <property type="match status" value="1"/>
</dbReference>
<evidence type="ECO:0000313" key="5">
    <source>
        <dbReference type="EMBL" id="MBU9736538.1"/>
    </source>
</evidence>
<dbReference type="Proteomes" id="UP000712157">
    <property type="component" value="Unassembled WGS sequence"/>
</dbReference>
<organism evidence="5 6">
    <name type="scientific">Diplocloster agilis</name>
    <dbReference type="NCBI Taxonomy" id="2850323"/>
    <lineage>
        <taxon>Bacteria</taxon>
        <taxon>Bacillati</taxon>
        <taxon>Bacillota</taxon>
        <taxon>Clostridia</taxon>
        <taxon>Lachnospirales</taxon>
        <taxon>Lachnospiraceae</taxon>
        <taxon>Diplocloster</taxon>
    </lineage>
</organism>
<dbReference type="FunFam" id="3.90.400.10:FF:000002">
    <property type="entry name" value="Sucrose isomerase"/>
    <property type="match status" value="1"/>
</dbReference>
<dbReference type="InterPro" id="IPR017853">
    <property type="entry name" value="GH"/>
</dbReference>
<dbReference type="AlphaFoldDB" id="A0A949JWN0"/>
<dbReference type="GO" id="GO:0004556">
    <property type="term" value="F:alpha-amylase activity"/>
    <property type="evidence" value="ECO:0007669"/>
    <property type="project" value="TreeGrafter"/>
</dbReference>
<reference evidence="5" key="1">
    <citation type="submission" date="2021-06" db="EMBL/GenBank/DDBJ databases">
        <title>Description of novel taxa of the family Lachnospiraceae.</title>
        <authorList>
            <person name="Chaplin A.V."/>
            <person name="Sokolova S.R."/>
            <person name="Pikina A.P."/>
            <person name="Korzhanova M."/>
            <person name="Belova V."/>
            <person name="Korostin D."/>
            <person name="Efimov B.A."/>
        </authorList>
    </citation>
    <scope>NUCLEOTIDE SEQUENCE</scope>
    <source>
        <strain evidence="5">ASD5720</strain>
    </source>
</reference>
<feature type="domain" description="Glycosyl hydrolase family 13 catalytic" evidence="4">
    <location>
        <begin position="13"/>
        <end position="415"/>
    </location>
</feature>
<evidence type="ECO:0000313" key="6">
    <source>
        <dbReference type="Proteomes" id="UP000712157"/>
    </source>
</evidence>
<dbReference type="FunFam" id="3.20.20.80:FF:000064">
    <property type="entry name" value="Oligo-1,6-glucosidase"/>
    <property type="match status" value="2"/>
</dbReference>
<dbReference type="SUPFAM" id="SSF51445">
    <property type="entry name" value="(Trans)glycosidases"/>
    <property type="match status" value="1"/>
</dbReference>
<dbReference type="SUPFAM" id="SSF51011">
    <property type="entry name" value="Glycosyl hydrolase domain"/>
    <property type="match status" value="1"/>
</dbReference>
<dbReference type="InterPro" id="IPR032091">
    <property type="entry name" value="Malt_amylase-like_C"/>
</dbReference>
<evidence type="ECO:0000256" key="1">
    <source>
        <dbReference type="ARBA" id="ARBA00008061"/>
    </source>
</evidence>
<comment type="caution">
    <text evidence="5">The sequence shown here is derived from an EMBL/GenBank/DDBJ whole genome shotgun (WGS) entry which is preliminary data.</text>
</comment>
<name>A0A949JWN0_9FIRM</name>
<dbReference type="InterPro" id="IPR006047">
    <property type="entry name" value="GH13_cat_dom"/>
</dbReference>
<dbReference type="CDD" id="cd11333">
    <property type="entry name" value="AmyAc_SI_OligoGlu_DGase"/>
    <property type="match status" value="1"/>
</dbReference>
<dbReference type="NCBIfam" id="NF008183">
    <property type="entry name" value="PRK10933.1"/>
    <property type="match status" value="1"/>
</dbReference>
<dbReference type="Gene3D" id="3.20.20.80">
    <property type="entry name" value="Glycosidases"/>
    <property type="match status" value="1"/>
</dbReference>
<keyword evidence="3" id="KW-0326">Glycosidase</keyword>
<protein>
    <submittedName>
        <fullName evidence="5">Alpha-glucosidase</fullName>
    </submittedName>
</protein>
<evidence type="ECO:0000256" key="3">
    <source>
        <dbReference type="ARBA" id="ARBA00023295"/>
    </source>
</evidence>
<accession>A0A949JWN0</accession>
<sequence length="580" mass="68876">MEKNWWKESVVYEIYPRSFYDSNKDGIGDLEGIRQKLPYLKELGVDILWLCPIYESPNDDNGYDVSDYQKIMTVFGTMEDFERLLEQAHQMGLKIMMDMVLNHTSDEHVWFVNSRKSRDNPYRDFYIWREGKEGKEPNNWNSLFGGSAWEYDSHTEMYYLHLFSKKQPDLNWENDKVREEIYQMMNWWCSKGIDGIRLDVISDISKKPGLPDKEFAKDVSPYCHGPRVHEFLREMNRKVLSKYELCTVGQTDDVTTVEALQYAGYDRRELDMVFQYELDSFGNDGPYGKWNDEKIPLRILKNIVTRWQTELEGKGWNTLCLESHDSPRAVTRYGDDKRYRCESAKMLATCFYTLQGTPFLFQGQELGATNARFSSLSDYKDVEVGNFYRELVDTGKLTEERFLELVQFRGRDNVRTPMQWDSGKHAGFTEGTPWLKVNPNYREINILDQRKDPDSVYSYYKELLALRKRYDVWIYGKYEVLEEDHPYIFMYTRTLAEEQLLVICNFTDQKVSVLIPKEYRKDFLKNRLLIGNYKVSKDEIGVNSESGSAVEKEFLFRPYEARVYWREMDEITRNEQDDLR</sequence>
<evidence type="ECO:0000256" key="2">
    <source>
        <dbReference type="ARBA" id="ARBA00022801"/>
    </source>
</evidence>
<keyword evidence="2" id="KW-0378">Hydrolase</keyword>
<dbReference type="EMBL" id="JAHQCW010000010">
    <property type="protein sequence ID" value="MBU9736538.1"/>
    <property type="molecule type" value="Genomic_DNA"/>
</dbReference>
<dbReference type="InterPro" id="IPR013780">
    <property type="entry name" value="Glyco_hydro_b"/>
</dbReference>
<comment type="similarity">
    <text evidence="1">Belongs to the glycosyl hydrolase 13 family.</text>
</comment>
<dbReference type="PANTHER" id="PTHR10357:SF184">
    <property type="entry name" value="OLIGO-1,6-GLUCOSIDASE 1"/>
    <property type="match status" value="1"/>
</dbReference>
<dbReference type="InterPro" id="IPR045857">
    <property type="entry name" value="O16G_dom_2"/>
</dbReference>
<dbReference type="Pfam" id="PF16657">
    <property type="entry name" value="Malt_amylase_C"/>
    <property type="match status" value="1"/>
</dbReference>
<evidence type="ECO:0000259" key="4">
    <source>
        <dbReference type="SMART" id="SM00642"/>
    </source>
</evidence>
<dbReference type="GO" id="GO:0009313">
    <property type="term" value="P:oligosaccharide catabolic process"/>
    <property type="evidence" value="ECO:0007669"/>
    <property type="project" value="TreeGrafter"/>
</dbReference>
<dbReference type="Gene3D" id="3.90.400.10">
    <property type="entry name" value="Oligo-1,6-glucosidase, Domain 2"/>
    <property type="match status" value="1"/>
</dbReference>
<dbReference type="RefSeq" id="WP_238721362.1">
    <property type="nucleotide sequence ID" value="NZ_JAHQCW010000010.1"/>
</dbReference>
<gene>
    <name evidence="5" type="ORF">KTH89_08310</name>
</gene>
<dbReference type="PANTHER" id="PTHR10357">
    <property type="entry name" value="ALPHA-AMYLASE FAMILY MEMBER"/>
    <property type="match status" value="1"/>
</dbReference>
<keyword evidence="6" id="KW-1185">Reference proteome</keyword>
<proteinExistence type="inferred from homology"/>
<dbReference type="Pfam" id="PF00128">
    <property type="entry name" value="Alpha-amylase"/>
    <property type="match status" value="1"/>
</dbReference>